<feature type="transmembrane region" description="Helical" evidence="1">
    <location>
        <begin position="62"/>
        <end position="82"/>
    </location>
</feature>
<organism evidence="2">
    <name type="scientific">Candidatus Heimdallarchaeum aukensis</name>
    <dbReference type="NCBI Taxonomy" id="2876573"/>
    <lineage>
        <taxon>Archaea</taxon>
        <taxon>Promethearchaeati</taxon>
        <taxon>Candidatus Heimdallarchaeota</taxon>
        <taxon>Candidatus Heimdallarchaeia (ex Rinke et al. 2021) (nom. nud.)</taxon>
        <taxon>Candidatus Heimdallarchaeales</taxon>
        <taxon>Candidatus Heimdallarchaeaceae</taxon>
        <taxon>Candidatus Heimdallarchaeum</taxon>
    </lineage>
</organism>
<dbReference type="AlphaFoldDB" id="A0A9Y1BMN4"/>
<protein>
    <submittedName>
        <fullName evidence="2">Uncharacterized protein</fullName>
    </submittedName>
</protein>
<reference evidence="2" key="1">
    <citation type="journal article" date="2022" name="Nat. Microbiol.">
        <title>Unique mobile elements and scalable gene flow at the prokaryote-eukaryote boundary revealed by circularized Asgard archaea genomes.</title>
        <authorList>
            <person name="Wu F."/>
            <person name="Speth D.R."/>
            <person name="Philosof A."/>
            <person name="Cremiere A."/>
            <person name="Narayanan A."/>
            <person name="Barco R.A."/>
            <person name="Connon S.A."/>
            <person name="Amend J.P."/>
            <person name="Antoshechkin I.A."/>
            <person name="Orphan V.J."/>
        </authorList>
    </citation>
    <scope>NUCLEOTIDE SEQUENCE</scope>
    <source>
        <strain evidence="2">PM71</strain>
    </source>
</reference>
<feature type="transmembrane region" description="Helical" evidence="1">
    <location>
        <begin position="32"/>
        <end position="50"/>
    </location>
</feature>
<keyword evidence="1" id="KW-0472">Membrane</keyword>
<dbReference type="EMBL" id="CP084166">
    <property type="protein sequence ID" value="UJG41707.1"/>
    <property type="molecule type" value="Genomic_DNA"/>
</dbReference>
<feature type="transmembrane region" description="Helical" evidence="1">
    <location>
        <begin position="94"/>
        <end position="114"/>
    </location>
</feature>
<gene>
    <name evidence="2" type="ORF">K9W45_04385</name>
</gene>
<feature type="transmembrane region" description="Helical" evidence="1">
    <location>
        <begin position="6"/>
        <end position="25"/>
    </location>
</feature>
<feature type="transmembrane region" description="Helical" evidence="1">
    <location>
        <begin position="136"/>
        <end position="160"/>
    </location>
</feature>
<accession>A0A9Y1BMN4</accession>
<feature type="transmembrane region" description="Helical" evidence="1">
    <location>
        <begin position="172"/>
        <end position="195"/>
    </location>
</feature>
<evidence type="ECO:0000256" key="1">
    <source>
        <dbReference type="SAM" id="Phobius"/>
    </source>
</evidence>
<evidence type="ECO:0000313" key="2">
    <source>
        <dbReference type="EMBL" id="UJG41707.1"/>
    </source>
</evidence>
<proteinExistence type="predicted"/>
<sequence>MDYYQIAKLAEGSILLLIAVITLIIGRRNSSIFYVNWFFFTLTFSAYQFTLYFEYSYQTLTLYQMVQTTRAFFITILLGATLQQSRIFQRKSTFFFMASVTIFMLYIIWVPLAIKETVETFRDVQVVLFHTIRTDIFGLIFGLLIILSATFLLPIIVRNIKIIRSSKFSNKLVTNIIMTLIVIICLFALGGVTIARRAQMLYDVKEYKIAEIFVELISVSFTSIYLSQSQSHGIQAVLIVDREGNPILGYSPLKREKISFEEKIIAASGFLSSLFMFVKNYVASSKNEEFKELKTTNSSLLFYSGEKFFLIVQSYLTSSQLDIVSERVLREIDFYLSSLPLNEMPDEKQRSDLFFLLDKNFYLLA</sequence>
<keyword evidence="1" id="KW-1133">Transmembrane helix</keyword>
<keyword evidence="1" id="KW-0812">Transmembrane</keyword>
<dbReference type="Proteomes" id="UP001201020">
    <property type="component" value="Chromosome"/>
</dbReference>
<name>A0A9Y1BMN4_9ARCH</name>